<evidence type="ECO:0008006" key="8">
    <source>
        <dbReference type="Google" id="ProtNLM"/>
    </source>
</evidence>
<dbReference type="Ensembl" id="ENSORLT00000039880.1">
    <property type="protein sequence ID" value="ENSORLP00000044505.1"/>
    <property type="gene ID" value="ENSORLG00000017327.2"/>
</dbReference>
<dbReference type="Bgee" id="ENSORLG00000017327">
    <property type="expression patterns" value="Expressed in pharyngeal gill and 13 other cell types or tissues"/>
</dbReference>
<feature type="transmembrane region" description="Helical" evidence="5">
    <location>
        <begin position="92"/>
        <end position="110"/>
    </location>
</feature>
<accession>A0A3B3IKC4</accession>
<dbReference type="Gene3D" id="1.10.1450.10">
    <property type="entry name" value="Tetraspanin"/>
    <property type="match status" value="1"/>
</dbReference>
<dbReference type="InParanoid" id="A0A3B3IKC4"/>
<dbReference type="Pfam" id="PF00335">
    <property type="entry name" value="Tetraspanin"/>
    <property type="match status" value="1"/>
</dbReference>
<dbReference type="AlphaFoldDB" id="A0A3B3IKC4"/>
<evidence type="ECO:0000313" key="7">
    <source>
        <dbReference type="Proteomes" id="UP000001038"/>
    </source>
</evidence>
<feature type="transmembrane region" description="Helical" evidence="5">
    <location>
        <begin position="234"/>
        <end position="254"/>
    </location>
</feature>
<feature type="transmembrane region" description="Helical" evidence="5">
    <location>
        <begin position="117"/>
        <end position="142"/>
    </location>
</feature>
<evidence type="ECO:0000256" key="5">
    <source>
        <dbReference type="SAM" id="Phobius"/>
    </source>
</evidence>
<comment type="subcellular location">
    <subcellularLocation>
        <location evidence="1">Membrane</location>
        <topology evidence="1">Multi-pass membrane protein</topology>
    </subcellularLocation>
</comment>
<reference evidence="6 7" key="1">
    <citation type="journal article" date="2007" name="Nature">
        <title>The medaka draft genome and insights into vertebrate genome evolution.</title>
        <authorList>
            <person name="Kasahara M."/>
            <person name="Naruse K."/>
            <person name="Sasaki S."/>
            <person name="Nakatani Y."/>
            <person name="Qu W."/>
            <person name="Ahsan B."/>
            <person name="Yamada T."/>
            <person name="Nagayasu Y."/>
            <person name="Doi K."/>
            <person name="Kasai Y."/>
            <person name="Jindo T."/>
            <person name="Kobayashi D."/>
            <person name="Shimada A."/>
            <person name="Toyoda A."/>
            <person name="Kuroki Y."/>
            <person name="Fujiyama A."/>
            <person name="Sasaki T."/>
            <person name="Shimizu A."/>
            <person name="Asakawa S."/>
            <person name="Shimizu N."/>
            <person name="Hashimoto S."/>
            <person name="Yang J."/>
            <person name="Lee Y."/>
            <person name="Matsushima K."/>
            <person name="Sugano S."/>
            <person name="Sakaizumi M."/>
            <person name="Narita T."/>
            <person name="Ohishi K."/>
            <person name="Haga S."/>
            <person name="Ohta F."/>
            <person name="Nomoto H."/>
            <person name="Nogata K."/>
            <person name="Morishita T."/>
            <person name="Endo T."/>
            <person name="Shin-I T."/>
            <person name="Takeda H."/>
            <person name="Morishita S."/>
            <person name="Kohara Y."/>
        </authorList>
    </citation>
    <scope>NUCLEOTIDE SEQUENCE [LARGE SCALE GENOMIC DNA]</scope>
    <source>
        <strain evidence="6 7">Hd-rR</strain>
    </source>
</reference>
<keyword evidence="7" id="KW-1185">Reference proteome</keyword>
<evidence type="ECO:0000256" key="2">
    <source>
        <dbReference type="ARBA" id="ARBA00022692"/>
    </source>
</evidence>
<name>A0A3B3IKC4_ORYLA</name>
<organism evidence="6 7">
    <name type="scientific">Oryzias latipes</name>
    <name type="common">Japanese rice fish</name>
    <name type="synonym">Japanese killifish</name>
    <dbReference type="NCBI Taxonomy" id="8090"/>
    <lineage>
        <taxon>Eukaryota</taxon>
        <taxon>Metazoa</taxon>
        <taxon>Chordata</taxon>
        <taxon>Craniata</taxon>
        <taxon>Vertebrata</taxon>
        <taxon>Euteleostomi</taxon>
        <taxon>Actinopterygii</taxon>
        <taxon>Neopterygii</taxon>
        <taxon>Teleostei</taxon>
        <taxon>Neoteleostei</taxon>
        <taxon>Acanthomorphata</taxon>
        <taxon>Ovalentaria</taxon>
        <taxon>Atherinomorphae</taxon>
        <taxon>Beloniformes</taxon>
        <taxon>Adrianichthyidae</taxon>
        <taxon>Oryziinae</taxon>
        <taxon>Oryzias</taxon>
    </lineage>
</organism>
<proteinExistence type="predicted"/>
<evidence type="ECO:0000256" key="1">
    <source>
        <dbReference type="ARBA" id="ARBA00004141"/>
    </source>
</evidence>
<dbReference type="InterPro" id="IPR018499">
    <property type="entry name" value="Tetraspanin/Peripherin"/>
</dbReference>
<evidence type="ECO:0000256" key="3">
    <source>
        <dbReference type="ARBA" id="ARBA00022989"/>
    </source>
</evidence>
<dbReference type="GeneTree" id="ENSGT00940000168658"/>
<keyword evidence="3 5" id="KW-1133">Transmembrane helix</keyword>
<dbReference type="GO" id="GO:0005886">
    <property type="term" value="C:plasma membrane"/>
    <property type="evidence" value="ECO:0000318"/>
    <property type="project" value="GO_Central"/>
</dbReference>
<sequence length="311" mass="34179">MFCVVAGPHFCCERLSRVPPSLTFFAESSSKSLLLLLLPRVKMGKINGCLKCLFIFFNVIFEIIGCILIFAAVKSMGVSAQVSQFGAPSTSWTWVFAIGIFAISSLGIYAACSENVLVLKIFAGFMGTGMVIMLIFGIYVAVMKSKVHDLIQEGAKTLMNDKAFQDQMDAVQEYLQCCGILSADDWQGAIPDSCQCPDSYDLSSECKSRPVGSSGPDRIYKQPCANMVTYYIDLAFKIALGFFFGFAAIAVRFFNLDISVLKEIGERTRQFGSCYDCKTQPLKQNLSCCDTHHLVTQTESSKSRVAAILLV</sequence>
<feature type="transmembrane region" description="Helical" evidence="5">
    <location>
        <begin position="52"/>
        <end position="72"/>
    </location>
</feature>
<reference evidence="6" key="3">
    <citation type="submission" date="2025-09" db="UniProtKB">
        <authorList>
            <consortium name="Ensembl"/>
        </authorList>
    </citation>
    <scope>IDENTIFICATION</scope>
    <source>
        <strain evidence="6">Hd-rR</strain>
    </source>
</reference>
<gene>
    <name evidence="6" type="primary">LOC101157337</name>
</gene>
<keyword evidence="4 5" id="KW-0472">Membrane</keyword>
<evidence type="ECO:0000256" key="4">
    <source>
        <dbReference type="ARBA" id="ARBA00023136"/>
    </source>
</evidence>
<evidence type="ECO:0000313" key="6">
    <source>
        <dbReference type="Ensembl" id="ENSORLP00000044505.1"/>
    </source>
</evidence>
<protein>
    <recommendedName>
        <fullName evidence="8">Tetraspanin</fullName>
    </recommendedName>
</protein>
<dbReference type="Proteomes" id="UP000001038">
    <property type="component" value="Chromosome 23"/>
</dbReference>
<dbReference type="GO" id="GO:1900746">
    <property type="term" value="P:regulation of vascular endothelial growth factor signaling pathway"/>
    <property type="evidence" value="ECO:0000318"/>
    <property type="project" value="GO_Central"/>
</dbReference>
<dbReference type="InterPro" id="IPR008952">
    <property type="entry name" value="Tetraspanin_EC2_sf"/>
</dbReference>
<dbReference type="PANTHER" id="PTHR19282:SF456">
    <property type="entry name" value="CD63 MOLECULE"/>
    <property type="match status" value="1"/>
</dbReference>
<keyword evidence="2 5" id="KW-0812">Transmembrane</keyword>
<dbReference type="SUPFAM" id="SSF48652">
    <property type="entry name" value="Tetraspanin"/>
    <property type="match status" value="1"/>
</dbReference>
<reference evidence="6" key="2">
    <citation type="submission" date="2025-08" db="UniProtKB">
        <authorList>
            <consortium name="Ensembl"/>
        </authorList>
    </citation>
    <scope>IDENTIFICATION</scope>
    <source>
        <strain evidence="6">Hd-rR</strain>
    </source>
</reference>
<dbReference type="PANTHER" id="PTHR19282">
    <property type="entry name" value="TETRASPANIN"/>
    <property type="match status" value="1"/>
</dbReference>